<reference evidence="11 12" key="1">
    <citation type="journal article" date="2019" name="Int. J. Syst. Evol. Microbiol.">
        <title>The Global Catalogue of Microorganisms (GCM) 10K type strain sequencing project: providing services to taxonomists for standard genome sequencing and annotation.</title>
        <authorList>
            <consortium name="The Broad Institute Genomics Platform"/>
            <consortium name="The Broad Institute Genome Sequencing Center for Infectious Disease"/>
            <person name="Wu L."/>
            <person name="Ma J."/>
        </authorList>
    </citation>
    <scope>NUCLEOTIDE SEQUENCE [LARGE SCALE GENOMIC DNA]</scope>
    <source>
        <strain evidence="11 12">JCM 16083</strain>
    </source>
</reference>
<keyword evidence="9" id="KW-0472">Membrane</keyword>
<dbReference type="Gene3D" id="3.30.565.10">
    <property type="entry name" value="Histidine kinase-like ATPase, C-terminal domain"/>
    <property type="match status" value="1"/>
</dbReference>
<dbReference type="InterPro" id="IPR011712">
    <property type="entry name" value="Sig_transdc_His_kin_sub3_dim/P"/>
</dbReference>
<evidence type="ECO:0000256" key="1">
    <source>
        <dbReference type="ARBA" id="ARBA00000085"/>
    </source>
</evidence>
<keyword evidence="9" id="KW-1133">Transmembrane helix</keyword>
<evidence type="ECO:0000256" key="8">
    <source>
        <dbReference type="ARBA" id="ARBA00023012"/>
    </source>
</evidence>
<evidence type="ECO:0000259" key="10">
    <source>
        <dbReference type="Pfam" id="PF07730"/>
    </source>
</evidence>
<evidence type="ECO:0000256" key="3">
    <source>
        <dbReference type="ARBA" id="ARBA00022553"/>
    </source>
</evidence>
<dbReference type="PANTHER" id="PTHR24421:SF10">
    <property type="entry name" value="NITRATE_NITRITE SENSOR PROTEIN NARQ"/>
    <property type="match status" value="1"/>
</dbReference>
<dbReference type="SUPFAM" id="SSF55874">
    <property type="entry name" value="ATPase domain of HSP90 chaperone/DNA topoisomerase II/histidine kinase"/>
    <property type="match status" value="1"/>
</dbReference>
<evidence type="ECO:0000313" key="11">
    <source>
        <dbReference type="EMBL" id="GAA0875526.1"/>
    </source>
</evidence>
<keyword evidence="3" id="KW-0597">Phosphoprotein</keyword>
<keyword evidence="4" id="KW-0808">Transferase</keyword>
<evidence type="ECO:0000313" key="12">
    <source>
        <dbReference type="Proteomes" id="UP001501126"/>
    </source>
</evidence>
<keyword evidence="8" id="KW-0902">Two-component regulatory system</keyword>
<evidence type="ECO:0000256" key="7">
    <source>
        <dbReference type="ARBA" id="ARBA00022840"/>
    </source>
</evidence>
<dbReference type="InterPro" id="IPR036890">
    <property type="entry name" value="HATPase_C_sf"/>
</dbReference>
<dbReference type="Proteomes" id="UP001501126">
    <property type="component" value="Unassembled WGS sequence"/>
</dbReference>
<protein>
    <recommendedName>
        <fullName evidence="2">histidine kinase</fullName>
        <ecNumber evidence="2">2.7.13.3</ecNumber>
    </recommendedName>
</protein>
<evidence type="ECO:0000256" key="2">
    <source>
        <dbReference type="ARBA" id="ARBA00012438"/>
    </source>
</evidence>
<sequence length="266" mass="30178">MAGANEITIVFWIGTFTMFFLAVSLLFLVVFYQNRMMARRREEERAILQAVLEAEKRERIRVSADLHDGVSGYLNSIRNYLSILKIQNKNEDVNEIVQGIKDGVEMALESTRNISHNLMPAIMDTLGGAHAIEDYLDKLNQNGTIEFTFSNSCPDLLILSETGYEIYRIVQETTTNILKYSDATQVNVILCKKEVKENTVLHIIISDNGMLFNIKEAMNAITGKGLKNIQARLKVLQGDLDYEIRENKNYVTYKIPIYHDTSSPGG</sequence>
<evidence type="ECO:0000256" key="6">
    <source>
        <dbReference type="ARBA" id="ARBA00022777"/>
    </source>
</evidence>
<dbReference type="EMBL" id="BAAAFH010000011">
    <property type="protein sequence ID" value="GAA0875526.1"/>
    <property type="molecule type" value="Genomic_DNA"/>
</dbReference>
<keyword evidence="5" id="KW-0547">Nucleotide-binding</keyword>
<dbReference type="InterPro" id="IPR050482">
    <property type="entry name" value="Sensor_HK_TwoCompSys"/>
</dbReference>
<evidence type="ECO:0000256" key="4">
    <source>
        <dbReference type="ARBA" id="ARBA00022679"/>
    </source>
</evidence>
<feature type="transmembrane region" description="Helical" evidence="9">
    <location>
        <begin position="12"/>
        <end position="32"/>
    </location>
</feature>
<evidence type="ECO:0000256" key="5">
    <source>
        <dbReference type="ARBA" id="ARBA00022741"/>
    </source>
</evidence>
<accession>A0ABN1MQN0</accession>
<organism evidence="11 12">
    <name type="scientific">Wandonia haliotis</name>
    <dbReference type="NCBI Taxonomy" id="574963"/>
    <lineage>
        <taxon>Bacteria</taxon>
        <taxon>Pseudomonadati</taxon>
        <taxon>Bacteroidota</taxon>
        <taxon>Flavobacteriia</taxon>
        <taxon>Flavobacteriales</taxon>
        <taxon>Crocinitomicaceae</taxon>
        <taxon>Wandonia</taxon>
    </lineage>
</organism>
<keyword evidence="9" id="KW-0812">Transmembrane</keyword>
<dbReference type="RefSeq" id="WP_343787106.1">
    <property type="nucleotide sequence ID" value="NZ_BAAAFH010000011.1"/>
</dbReference>
<gene>
    <name evidence="11" type="ORF">GCM10009118_19350</name>
</gene>
<dbReference type="EC" id="2.7.13.3" evidence="2"/>
<keyword evidence="6" id="KW-0418">Kinase</keyword>
<dbReference type="Pfam" id="PF07730">
    <property type="entry name" value="HisKA_3"/>
    <property type="match status" value="1"/>
</dbReference>
<comment type="caution">
    <text evidence="11">The sequence shown here is derived from an EMBL/GenBank/DDBJ whole genome shotgun (WGS) entry which is preliminary data.</text>
</comment>
<dbReference type="PANTHER" id="PTHR24421">
    <property type="entry name" value="NITRATE/NITRITE SENSOR PROTEIN NARX-RELATED"/>
    <property type="match status" value="1"/>
</dbReference>
<keyword evidence="12" id="KW-1185">Reference proteome</keyword>
<proteinExistence type="predicted"/>
<keyword evidence="7" id="KW-0067">ATP-binding</keyword>
<dbReference type="Gene3D" id="1.20.5.1930">
    <property type="match status" value="1"/>
</dbReference>
<comment type="catalytic activity">
    <reaction evidence="1">
        <text>ATP + protein L-histidine = ADP + protein N-phospho-L-histidine.</text>
        <dbReference type="EC" id="2.7.13.3"/>
    </reaction>
</comment>
<name>A0ABN1MQN0_9FLAO</name>
<feature type="domain" description="Signal transduction histidine kinase subgroup 3 dimerisation and phosphoacceptor" evidence="10">
    <location>
        <begin position="58"/>
        <end position="120"/>
    </location>
</feature>
<evidence type="ECO:0000256" key="9">
    <source>
        <dbReference type="SAM" id="Phobius"/>
    </source>
</evidence>